<reference evidence="3" key="1">
    <citation type="submission" date="2019-01" db="EMBL/GenBank/DDBJ databases">
        <title>Cytophagaceae bacterium strain CAR-16.</title>
        <authorList>
            <person name="Chen W.-M."/>
        </authorList>
    </citation>
    <scope>NUCLEOTIDE SEQUENCE [LARGE SCALE GENOMIC DNA]</scope>
    <source>
        <strain evidence="3">WWJ-16</strain>
    </source>
</reference>
<dbReference type="AlphaFoldDB" id="A0A4Q1K7I5"/>
<dbReference type="EMBL" id="SBKN01000007">
    <property type="protein sequence ID" value="RXR21601.1"/>
    <property type="molecule type" value="Genomic_DNA"/>
</dbReference>
<keyword evidence="3" id="KW-1185">Reference proteome</keyword>
<keyword evidence="1" id="KW-0732">Signal</keyword>
<organism evidence="2 3">
    <name type="scientific">Flavobacterium stagni</name>
    <dbReference type="NCBI Taxonomy" id="2506421"/>
    <lineage>
        <taxon>Bacteria</taxon>
        <taxon>Pseudomonadati</taxon>
        <taxon>Bacteroidota</taxon>
        <taxon>Flavobacteriia</taxon>
        <taxon>Flavobacteriales</taxon>
        <taxon>Flavobacteriaceae</taxon>
        <taxon>Flavobacterium</taxon>
    </lineage>
</organism>
<sequence>MKKQALLMLLFLCSLGYGQASGSNELKLTLQFDWKFPVEKIKIYSFEKKGNYLEKINCTTDHSTNSITIRGSIHYITGVNFPTLVCCYEDFVYIDNSPIEKNKLFYFITNGLQSVATDKPFVFTEDVGVIEIKRIQKEGSYDIVINTYPELIFTPMNRIPFTNTTLRLK</sequence>
<evidence type="ECO:0008006" key="4">
    <source>
        <dbReference type="Google" id="ProtNLM"/>
    </source>
</evidence>
<evidence type="ECO:0000256" key="1">
    <source>
        <dbReference type="SAM" id="SignalP"/>
    </source>
</evidence>
<comment type="caution">
    <text evidence="2">The sequence shown here is derived from an EMBL/GenBank/DDBJ whole genome shotgun (WGS) entry which is preliminary data.</text>
</comment>
<feature type="chain" id="PRO_5020272889" description="Lipocalin-like domain-containing protein" evidence="1">
    <location>
        <begin position="21"/>
        <end position="169"/>
    </location>
</feature>
<protein>
    <recommendedName>
        <fullName evidence="4">Lipocalin-like domain-containing protein</fullName>
    </recommendedName>
</protein>
<name>A0A4Q1K7I5_9FLAO</name>
<gene>
    <name evidence="2" type="ORF">EQG61_11355</name>
</gene>
<proteinExistence type="predicted"/>
<accession>A0A4Q1K7I5</accession>
<evidence type="ECO:0000313" key="3">
    <source>
        <dbReference type="Proteomes" id="UP000289857"/>
    </source>
</evidence>
<evidence type="ECO:0000313" key="2">
    <source>
        <dbReference type="EMBL" id="RXR21601.1"/>
    </source>
</evidence>
<dbReference type="RefSeq" id="WP_129462061.1">
    <property type="nucleotide sequence ID" value="NZ_SBKN01000007.1"/>
</dbReference>
<dbReference type="OrthoDB" id="1431774at2"/>
<dbReference type="Proteomes" id="UP000289857">
    <property type="component" value="Unassembled WGS sequence"/>
</dbReference>
<feature type="signal peptide" evidence="1">
    <location>
        <begin position="1"/>
        <end position="20"/>
    </location>
</feature>